<comment type="caution">
    <text evidence="2">The sequence shown here is derived from an EMBL/GenBank/DDBJ whole genome shotgun (WGS) entry which is preliminary data.</text>
</comment>
<dbReference type="InterPro" id="IPR036286">
    <property type="entry name" value="LexA/Signal_pep-like_sf"/>
</dbReference>
<feature type="domain" description="Peptidase S26" evidence="1">
    <location>
        <begin position="1"/>
        <end position="73"/>
    </location>
</feature>
<dbReference type="Pfam" id="PF10502">
    <property type="entry name" value="Peptidase_S26"/>
    <property type="match status" value="1"/>
</dbReference>
<proteinExistence type="predicted"/>
<reference evidence="2" key="1">
    <citation type="submission" date="2019-08" db="EMBL/GenBank/DDBJ databases">
        <authorList>
            <person name="Kucharzyk K."/>
            <person name="Murdoch R.W."/>
            <person name="Higgins S."/>
            <person name="Loffler F."/>
        </authorList>
    </citation>
    <scope>NUCLEOTIDE SEQUENCE</scope>
</reference>
<dbReference type="Gene3D" id="2.10.109.10">
    <property type="entry name" value="Umud Fragment, subunit A"/>
    <property type="match status" value="1"/>
</dbReference>
<evidence type="ECO:0000313" key="2">
    <source>
        <dbReference type="EMBL" id="MPN56461.1"/>
    </source>
</evidence>
<dbReference type="GO" id="GO:0006465">
    <property type="term" value="P:signal peptide processing"/>
    <property type="evidence" value="ECO:0007669"/>
    <property type="project" value="InterPro"/>
</dbReference>
<dbReference type="SUPFAM" id="SSF51306">
    <property type="entry name" value="LexA/Signal peptidase"/>
    <property type="match status" value="1"/>
</dbReference>
<name>A0A645IYQ4_9ZZZZ</name>
<gene>
    <name evidence="2" type="ORF">SDC9_204151</name>
</gene>
<dbReference type="GO" id="GO:0004252">
    <property type="term" value="F:serine-type endopeptidase activity"/>
    <property type="evidence" value="ECO:0007669"/>
    <property type="project" value="InterPro"/>
</dbReference>
<dbReference type="EMBL" id="VSSQ01126811">
    <property type="protein sequence ID" value="MPN56461.1"/>
    <property type="molecule type" value="Genomic_DNA"/>
</dbReference>
<dbReference type="CDD" id="cd06530">
    <property type="entry name" value="S26_SPase_I"/>
    <property type="match status" value="1"/>
</dbReference>
<dbReference type="InterPro" id="IPR019533">
    <property type="entry name" value="Peptidase_S26"/>
</dbReference>
<protein>
    <recommendedName>
        <fullName evidence="1">Peptidase S26 domain-containing protein</fullName>
    </recommendedName>
</protein>
<evidence type="ECO:0000259" key="1">
    <source>
        <dbReference type="Pfam" id="PF10502"/>
    </source>
</evidence>
<accession>A0A645IYQ4</accession>
<organism evidence="2">
    <name type="scientific">bioreactor metagenome</name>
    <dbReference type="NCBI Taxonomy" id="1076179"/>
    <lineage>
        <taxon>unclassified sequences</taxon>
        <taxon>metagenomes</taxon>
        <taxon>ecological metagenomes</taxon>
    </lineage>
</organism>
<sequence>MYINGQKVEEGFITEENKNNTCYSNFEVCRGGITLLEDEYFLVGDNRLESFDSRMFINQVHVSKEDIIGKAIVAFRKQDSFWKKIIWL</sequence>
<dbReference type="AlphaFoldDB" id="A0A645IYQ4"/>